<organism evidence="2 3">
    <name type="scientific">Pyrocoelia pectoralis</name>
    <dbReference type="NCBI Taxonomy" id="417401"/>
    <lineage>
        <taxon>Eukaryota</taxon>
        <taxon>Metazoa</taxon>
        <taxon>Ecdysozoa</taxon>
        <taxon>Arthropoda</taxon>
        <taxon>Hexapoda</taxon>
        <taxon>Insecta</taxon>
        <taxon>Pterygota</taxon>
        <taxon>Neoptera</taxon>
        <taxon>Endopterygota</taxon>
        <taxon>Coleoptera</taxon>
        <taxon>Polyphaga</taxon>
        <taxon>Elateriformia</taxon>
        <taxon>Elateroidea</taxon>
        <taxon>Lampyridae</taxon>
        <taxon>Lampyrinae</taxon>
        <taxon>Pyrocoelia</taxon>
    </lineage>
</organism>
<feature type="coiled-coil region" evidence="1">
    <location>
        <begin position="62"/>
        <end position="110"/>
    </location>
</feature>
<evidence type="ECO:0000313" key="3">
    <source>
        <dbReference type="Proteomes" id="UP001329430"/>
    </source>
</evidence>
<sequence length="116" mass="13706">MPFFNNKFSPKKSKLRKSVLSLNNENLLEDLIEENRTVKLQLDEHEVYFCNGHWELGPETTGENMSKSNQKLHNKLQEIEEENNLLKLKIQILLNMLTQATAENNQQQRELNRLKK</sequence>
<dbReference type="Proteomes" id="UP001329430">
    <property type="component" value="Chromosome 7"/>
</dbReference>
<evidence type="ECO:0000256" key="1">
    <source>
        <dbReference type="SAM" id="Coils"/>
    </source>
</evidence>
<dbReference type="InterPro" id="IPR028118">
    <property type="entry name" value="Chibby_fam"/>
</dbReference>
<keyword evidence="1" id="KW-0175">Coiled coil</keyword>
<evidence type="ECO:0008006" key="4">
    <source>
        <dbReference type="Google" id="ProtNLM"/>
    </source>
</evidence>
<dbReference type="AlphaFoldDB" id="A0AAN7ZFR9"/>
<name>A0AAN7ZFR9_9COLE</name>
<reference evidence="2 3" key="1">
    <citation type="journal article" date="2024" name="Insects">
        <title>An Improved Chromosome-Level Genome Assembly of the Firefly Pyrocoelia pectoralis.</title>
        <authorList>
            <person name="Fu X."/>
            <person name="Meyer-Rochow V.B."/>
            <person name="Ballantyne L."/>
            <person name="Zhu X."/>
        </authorList>
    </citation>
    <scope>NUCLEOTIDE SEQUENCE [LARGE SCALE GENOMIC DNA]</scope>
    <source>
        <strain evidence="2">XCY_ONT2</strain>
    </source>
</reference>
<proteinExistence type="predicted"/>
<keyword evidence="3" id="KW-1185">Reference proteome</keyword>
<evidence type="ECO:0000313" key="2">
    <source>
        <dbReference type="EMBL" id="KAK5640807.1"/>
    </source>
</evidence>
<dbReference type="Pfam" id="PF14645">
    <property type="entry name" value="Chibby"/>
    <property type="match status" value="1"/>
</dbReference>
<dbReference type="EMBL" id="JAVRBK010000007">
    <property type="protein sequence ID" value="KAK5640807.1"/>
    <property type="molecule type" value="Genomic_DNA"/>
</dbReference>
<gene>
    <name evidence="2" type="ORF">RI129_009354</name>
</gene>
<accession>A0AAN7ZFR9</accession>
<comment type="caution">
    <text evidence="2">The sequence shown here is derived from an EMBL/GenBank/DDBJ whole genome shotgun (WGS) entry which is preliminary data.</text>
</comment>
<protein>
    <recommendedName>
        <fullName evidence="4">Chibby</fullName>
    </recommendedName>
</protein>